<sequence>MGFEVTPDELRRAGNGIVDGADALNVVVDGHSGAQDAGGQANRGFATAKGIAECETSWEQVLSVAGTKMAVAGDKLVMNARQYAGVEQGNKTRLKGD</sequence>
<evidence type="ECO:0000313" key="1">
    <source>
        <dbReference type="EMBL" id="MBP2330768.1"/>
    </source>
</evidence>
<proteinExistence type="predicted"/>
<name>A0ABS4U283_9PSEU</name>
<keyword evidence="2" id="KW-1185">Reference proteome</keyword>
<reference evidence="1 2" key="1">
    <citation type="submission" date="2021-03" db="EMBL/GenBank/DDBJ databases">
        <title>Sequencing the genomes of 1000 actinobacteria strains.</title>
        <authorList>
            <person name="Klenk H.-P."/>
        </authorList>
    </citation>
    <scope>NUCLEOTIDE SEQUENCE [LARGE SCALE GENOMIC DNA]</scope>
    <source>
        <strain evidence="1 2">DSM 46670</strain>
    </source>
</reference>
<dbReference type="RefSeq" id="WP_209647448.1">
    <property type="nucleotide sequence ID" value="NZ_JAGINW010000001.1"/>
</dbReference>
<organism evidence="1 2">
    <name type="scientific">Kibdelosporangium banguiense</name>
    <dbReference type="NCBI Taxonomy" id="1365924"/>
    <lineage>
        <taxon>Bacteria</taxon>
        <taxon>Bacillati</taxon>
        <taxon>Actinomycetota</taxon>
        <taxon>Actinomycetes</taxon>
        <taxon>Pseudonocardiales</taxon>
        <taxon>Pseudonocardiaceae</taxon>
        <taxon>Kibdelosporangium</taxon>
    </lineage>
</organism>
<comment type="caution">
    <text evidence="1">The sequence shown here is derived from an EMBL/GenBank/DDBJ whole genome shotgun (WGS) entry which is preliminary data.</text>
</comment>
<evidence type="ECO:0000313" key="2">
    <source>
        <dbReference type="Proteomes" id="UP001519332"/>
    </source>
</evidence>
<protein>
    <submittedName>
        <fullName evidence="1">Nucleoside 2-deoxyribosyltransferase</fullName>
    </submittedName>
</protein>
<dbReference type="EMBL" id="JAGINW010000001">
    <property type="protein sequence ID" value="MBP2330768.1"/>
    <property type="molecule type" value="Genomic_DNA"/>
</dbReference>
<dbReference type="Proteomes" id="UP001519332">
    <property type="component" value="Unassembled WGS sequence"/>
</dbReference>
<accession>A0ABS4U283</accession>
<gene>
    <name evidence="1" type="ORF">JOF56_011153</name>
</gene>